<gene>
    <name evidence="1" type="ORF">FIBSPDRAFT_421955</name>
</gene>
<sequence>MGAGCISIVTSPRSAIRSLMHPVGFTVSHASPPPFIHLFSESYPSTRCPIDHQLKVTCGFRSLVIPSDSPNTQPPYRLPMESVRREVMERPAMSTFKIYTVRTSNSINGHCDYNRLSFSSSCKSTAANDLPSEQPPLHQRYSPARHDRHALHLHHTQHRDRNSLRHRLTHSNCQMQLNNLPHRRRRDLRAIVRIRKVKCTS</sequence>
<name>A0A166MV22_9AGAM</name>
<evidence type="ECO:0000313" key="1">
    <source>
        <dbReference type="EMBL" id="KZP24346.1"/>
    </source>
</evidence>
<protein>
    <submittedName>
        <fullName evidence="1">Uncharacterized protein</fullName>
    </submittedName>
</protein>
<dbReference type="AlphaFoldDB" id="A0A166MV22"/>
<reference evidence="1 2" key="1">
    <citation type="journal article" date="2016" name="Mol. Biol. Evol.">
        <title>Comparative Genomics of Early-Diverging Mushroom-Forming Fungi Provides Insights into the Origins of Lignocellulose Decay Capabilities.</title>
        <authorList>
            <person name="Nagy L.G."/>
            <person name="Riley R."/>
            <person name="Tritt A."/>
            <person name="Adam C."/>
            <person name="Daum C."/>
            <person name="Floudas D."/>
            <person name="Sun H."/>
            <person name="Yadav J.S."/>
            <person name="Pangilinan J."/>
            <person name="Larsson K.H."/>
            <person name="Matsuura K."/>
            <person name="Barry K."/>
            <person name="Labutti K."/>
            <person name="Kuo R."/>
            <person name="Ohm R.A."/>
            <person name="Bhattacharya S.S."/>
            <person name="Shirouzu T."/>
            <person name="Yoshinaga Y."/>
            <person name="Martin F.M."/>
            <person name="Grigoriev I.V."/>
            <person name="Hibbett D.S."/>
        </authorList>
    </citation>
    <scope>NUCLEOTIDE SEQUENCE [LARGE SCALE GENOMIC DNA]</scope>
    <source>
        <strain evidence="1 2">CBS 109695</strain>
    </source>
</reference>
<evidence type="ECO:0000313" key="2">
    <source>
        <dbReference type="Proteomes" id="UP000076532"/>
    </source>
</evidence>
<dbReference type="Proteomes" id="UP000076532">
    <property type="component" value="Unassembled WGS sequence"/>
</dbReference>
<keyword evidence="2" id="KW-1185">Reference proteome</keyword>
<dbReference type="EMBL" id="KV417526">
    <property type="protein sequence ID" value="KZP24346.1"/>
    <property type="molecule type" value="Genomic_DNA"/>
</dbReference>
<proteinExistence type="predicted"/>
<organism evidence="1 2">
    <name type="scientific">Athelia psychrophila</name>
    <dbReference type="NCBI Taxonomy" id="1759441"/>
    <lineage>
        <taxon>Eukaryota</taxon>
        <taxon>Fungi</taxon>
        <taxon>Dikarya</taxon>
        <taxon>Basidiomycota</taxon>
        <taxon>Agaricomycotina</taxon>
        <taxon>Agaricomycetes</taxon>
        <taxon>Agaricomycetidae</taxon>
        <taxon>Atheliales</taxon>
        <taxon>Atheliaceae</taxon>
        <taxon>Athelia</taxon>
    </lineage>
</organism>
<accession>A0A166MV22</accession>